<evidence type="ECO:0000313" key="2">
    <source>
        <dbReference type="Proteomes" id="UP001059597"/>
    </source>
</evidence>
<name>A0ABM8A2R9_STRNI</name>
<evidence type="ECO:0000313" key="1">
    <source>
        <dbReference type="EMBL" id="BDM72938.1"/>
    </source>
</evidence>
<reference evidence="1" key="1">
    <citation type="submission" date="2022-06" db="EMBL/GenBank/DDBJ databases">
        <title>Complete genome sequence of Streptomyces nigrescens HEK616.</title>
        <authorList>
            <person name="Asamizu S."/>
            <person name="Onaka H."/>
        </authorList>
    </citation>
    <scope>NUCLEOTIDE SEQUENCE</scope>
    <source>
        <strain evidence="1">HEK616</strain>
    </source>
</reference>
<sequence>MSGRSTVLITHDLQLAPDADRILVLDRGRPVESGRHAELLARAGTYAHLHRSTAGQPAPVG</sequence>
<proteinExistence type="predicted"/>
<keyword evidence="2" id="KW-1185">Reference proteome</keyword>
<gene>
    <name evidence="1" type="ORF">HEK616_64250</name>
</gene>
<dbReference type="EMBL" id="AP026073">
    <property type="protein sequence ID" value="BDM72938.1"/>
    <property type="molecule type" value="Genomic_DNA"/>
</dbReference>
<dbReference type="Proteomes" id="UP001059597">
    <property type="component" value="Chromosome"/>
</dbReference>
<dbReference type="InterPro" id="IPR027417">
    <property type="entry name" value="P-loop_NTPase"/>
</dbReference>
<dbReference type="Gene3D" id="3.40.50.300">
    <property type="entry name" value="P-loop containing nucleotide triphosphate hydrolases"/>
    <property type="match status" value="1"/>
</dbReference>
<protein>
    <recommendedName>
        <fullName evidence="3">ABC transporter ATP-binding protein</fullName>
    </recommendedName>
</protein>
<evidence type="ECO:0008006" key="3">
    <source>
        <dbReference type="Google" id="ProtNLM"/>
    </source>
</evidence>
<accession>A0ABM8A2R9</accession>
<organism evidence="1 2">
    <name type="scientific">Streptomyces nigrescens</name>
    <dbReference type="NCBI Taxonomy" id="1920"/>
    <lineage>
        <taxon>Bacteria</taxon>
        <taxon>Bacillati</taxon>
        <taxon>Actinomycetota</taxon>
        <taxon>Actinomycetes</taxon>
        <taxon>Kitasatosporales</taxon>
        <taxon>Streptomycetaceae</taxon>
        <taxon>Streptomyces</taxon>
    </lineage>
</organism>
<dbReference type="SUPFAM" id="SSF52540">
    <property type="entry name" value="P-loop containing nucleoside triphosphate hydrolases"/>
    <property type="match status" value="1"/>
</dbReference>